<dbReference type="InterPro" id="IPR043502">
    <property type="entry name" value="DNA/RNA_pol_sf"/>
</dbReference>
<reference evidence="8" key="1">
    <citation type="submission" date="2022-07" db="EMBL/GenBank/DDBJ databases">
        <title>The genome of Lyophyllum shimeji provides insight into the initial evolution of ectomycorrhizal fungal genome.</title>
        <authorList>
            <person name="Kobayashi Y."/>
            <person name="Shibata T."/>
            <person name="Hirakawa H."/>
            <person name="Shigenobu S."/>
            <person name="Nishiyama T."/>
            <person name="Yamada A."/>
            <person name="Hasebe M."/>
            <person name="Kawaguchi M."/>
        </authorList>
    </citation>
    <scope>NUCLEOTIDE SEQUENCE</scope>
    <source>
        <strain evidence="8">AT787</strain>
    </source>
</reference>
<dbReference type="InterPro" id="IPR036397">
    <property type="entry name" value="RNaseH_sf"/>
</dbReference>
<dbReference type="AlphaFoldDB" id="A0A9P3UPT2"/>
<dbReference type="PANTHER" id="PTHR34072:SF42">
    <property type="entry name" value="INTEGRASE CATALYTIC DOMAIN-CONTAINING PROTEIN"/>
    <property type="match status" value="1"/>
</dbReference>
<dbReference type="EMBL" id="BRPK01000013">
    <property type="protein sequence ID" value="GLB43134.1"/>
    <property type="molecule type" value="Genomic_DNA"/>
</dbReference>
<dbReference type="PANTHER" id="PTHR34072">
    <property type="entry name" value="ENZYMATIC POLYPROTEIN-RELATED"/>
    <property type="match status" value="1"/>
</dbReference>
<comment type="caution">
    <text evidence="8">The sequence shown here is derived from an EMBL/GenBank/DDBJ whole genome shotgun (WGS) entry which is preliminary data.</text>
</comment>
<dbReference type="SUPFAM" id="SSF53098">
    <property type="entry name" value="Ribonuclease H-like"/>
    <property type="match status" value="1"/>
</dbReference>
<evidence type="ECO:0000256" key="4">
    <source>
        <dbReference type="ARBA" id="ARBA00022759"/>
    </source>
</evidence>
<keyword evidence="5" id="KW-0378">Hydrolase</keyword>
<dbReference type="OrthoDB" id="5094105at2759"/>
<sequence length="489" mass="55810">MRVERTKIEYLGLIIEEGRRSKCFLGFTNFYRRFIRDFSHHARPLFDLTKADVKFTWGDTQRQAFEALRTAITSEPVLVFPQDDRPFHIEADSSDFADWRGSLQESPDDGKWHPIAFYSKSLSEVERNYEIHDKEMLAIVRALEEWRHFLEGAPHPFEIWTDHKNIEYFRTARKLNRRQARWSLYLSRFNFSLHHRPGRSMGKPDALSRRADHGDRSGDNANIVLLRPELFAIRAVEGVELVGAEKGVLDEVKRGNMAELFEELVATAARELARTGVQAVRSSDWSKRDGLLCFRDRIYVCPAIWTFVDGSSSSITTRGSPAPRVLEDVGAWQLRPQDVPPARWHTISVDFIVELPESNGYDAVMVAVDKLTKRAHFAPTHTTCSALGAARLFLHNVWRHHGLPPGSYQTGVRNSPHSSRTSCTVSSASRGAIYCYHPQTDGQTERVNQELEQYLRVFISERQDDCGAYNVSNIAAQRIRSSGSGRSTM</sequence>
<name>A0A9P3UPT2_LYOSH</name>
<feature type="domain" description="Reverse transcriptase RNase H-like" evidence="7">
    <location>
        <begin position="84"/>
        <end position="189"/>
    </location>
</feature>
<accession>A0A9P3UPT2</accession>
<keyword evidence="2" id="KW-0548">Nucleotidyltransferase</keyword>
<dbReference type="FunFam" id="3.30.70.270:FF:000020">
    <property type="entry name" value="Transposon Tf2-6 polyprotein-like Protein"/>
    <property type="match status" value="1"/>
</dbReference>
<evidence type="ECO:0000313" key="8">
    <source>
        <dbReference type="EMBL" id="GLB43134.1"/>
    </source>
</evidence>
<dbReference type="GO" id="GO:0016787">
    <property type="term" value="F:hydrolase activity"/>
    <property type="evidence" value="ECO:0007669"/>
    <property type="project" value="UniProtKB-KW"/>
</dbReference>
<evidence type="ECO:0000256" key="1">
    <source>
        <dbReference type="ARBA" id="ARBA00022679"/>
    </source>
</evidence>
<dbReference type="InterPro" id="IPR012337">
    <property type="entry name" value="RNaseH-like_sf"/>
</dbReference>
<gene>
    <name evidence="8" type="ORF">LshimejAT787_1300350</name>
</gene>
<protein>
    <submittedName>
        <fullName evidence="8">Retrotransposable element tf2 155 kDa protein type 1-like</fullName>
    </submittedName>
</protein>
<keyword evidence="6" id="KW-0695">RNA-directed DNA polymerase</keyword>
<dbReference type="CDD" id="cd09274">
    <property type="entry name" value="RNase_HI_RT_Ty3"/>
    <property type="match status" value="1"/>
</dbReference>
<keyword evidence="1" id="KW-0808">Transferase</keyword>
<dbReference type="Gene3D" id="3.30.420.10">
    <property type="entry name" value="Ribonuclease H-like superfamily/Ribonuclease H"/>
    <property type="match status" value="1"/>
</dbReference>
<proteinExistence type="predicted"/>
<keyword evidence="9" id="KW-1185">Reference proteome</keyword>
<dbReference type="Gene3D" id="3.30.70.270">
    <property type="match status" value="1"/>
</dbReference>
<dbReference type="GO" id="GO:0003964">
    <property type="term" value="F:RNA-directed DNA polymerase activity"/>
    <property type="evidence" value="ECO:0007669"/>
    <property type="project" value="UniProtKB-KW"/>
</dbReference>
<evidence type="ECO:0000256" key="2">
    <source>
        <dbReference type="ARBA" id="ARBA00022695"/>
    </source>
</evidence>
<evidence type="ECO:0000256" key="5">
    <source>
        <dbReference type="ARBA" id="ARBA00022801"/>
    </source>
</evidence>
<dbReference type="Proteomes" id="UP001063166">
    <property type="component" value="Unassembled WGS sequence"/>
</dbReference>
<dbReference type="GO" id="GO:0003676">
    <property type="term" value="F:nucleic acid binding"/>
    <property type="evidence" value="ECO:0007669"/>
    <property type="project" value="InterPro"/>
</dbReference>
<dbReference type="Pfam" id="PF17917">
    <property type="entry name" value="RT_RNaseH"/>
    <property type="match status" value="1"/>
</dbReference>
<dbReference type="SUPFAM" id="SSF56672">
    <property type="entry name" value="DNA/RNA polymerases"/>
    <property type="match status" value="1"/>
</dbReference>
<dbReference type="InterPro" id="IPR041373">
    <property type="entry name" value="RT_RNaseH"/>
</dbReference>
<dbReference type="InterPro" id="IPR043128">
    <property type="entry name" value="Rev_trsase/Diguanyl_cyclase"/>
</dbReference>
<dbReference type="GO" id="GO:0004519">
    <property type="term" value="F:endonuclease activity"/>
    <property type="evidence" value="ECO:0007669"/>
    <property type="project" value="UniProtKB-KW"/>
</dbReference>
<organism evidence="8 9">
    <name type="scientific">Lyophyllum shimeji</name>
    <name type="common">Hon-shimeji</name>
    <name type="synonym">Tricholoma shimeji</name>
    <dbReference type="NCBI Taxonomy" id="47721"/>
    <lineage>
        <taxon>Eukaryota</taxon>
        <taxon>Fungi</taxon>
        <taxon>Dikarya</taxon>
        <taxon>Basidiomycota</taxon>
        <taxon>Agaricomycotina</taxon>
        <taxon>Agaricomycetes</taxon>
        <taxon>Agaricomycetidae</taxon>
        <taxon>Agaricales</taxon>
        <taxon>Tricholomatineae</taxon>
        <taxon>Lyophyllaceae</taxon>
        <taxon>Lyophyllum</taxon>
    </lineage>
</organism>
<evidence type="ECO:0000256" key="3">
    <source>
        <dbReference type="ARBA" id="ARBA00022722"/>
    </source>
</evidence>
<evidence type="ECO:0000256" key="6">
    <source>
        <dbReference type="ARBA" id="ARBA00022918"/>
    </source>
</evidence>
<keyword evidence="3" id="KW-0540">Nuclease</keyword>
<keyword evidence="4" id="KW-0255">Endonuclease</keyword>
<evidence type="ECO:0000259" key="7">
    <source>
        <dbReference type="Pfam" id="PF17917"/>
    </source>
</evidence>
<evidence type="ECO:0000313" key="9">
    <source>
        <dbReference type="Proteomes" id="UP001063166"/>
    </source>
</evidence>